<evidence type="ECO:0000313" key="3">
    <source>
        <dbReference type="Proteomes" id="UP000183190"/>
    </source>
</evidence>
<accession>A0A1H6L8L9</accession>
<feature type="transmembrane region" description="Helical" evidence="1">
    <location>
        <begin position="20"/>
        <end position="44"/>
    </location>
</feature>
<dbReference type="InterPro" id="IPR045584">
    <property type="entry name" value="Pilin-like"/>
</dbReference>
<evidence type="ECO:0000256" key="1">
    <source>
        <dbReference type="SAM" id="Phobius"/>
    </source>
</evidence>
<dbReference type="Gene3D" id="3.30.700.10">
    <property type="entry name" value="Glycoprotein, Type 4 Pilin"/>
    <property type="match status" value="1"/>
</dbReference>
<dbReference type="InterPro" id="IPR012902">
    <property type="entry name" value="N_methyl_site"/>
</dbReference>
<dbReference type="Pfam" id="PF07963">
    <property type="entry name" value="N_methyl"/>
    <property type="match status" value="1"/>
</dbReference>
<dbReference type="SUPFAM" id="SSF54523">
    <property type="entry name" value="Pili subunits"/>
    <property type="match status" value="1"/>
</dbReference>
<protein>
    <submittedName>
        <fullName evidence="2">Prepilin-type N-terminal cleavage/methylation domain-containing protein</fullName>
    </submittedName>
</protein>
<dbReference type="Proteomes" id="UP000183190">
    <property type="component" value="Unassembled WGS sequence"/>
</dbReference>
<dbReference type="NCBIfam" id="TIGR02532">
    <property type="entry name" value="IV_pilin_GFxxxE"/>
    <property type="match status" value="1"/>
</dbReference>
<dbReference type="OrthoDB" id="2065873at2"/>
<dbReference type="RefSeq" id="WP_074718834.1">
    <property type="nucleotide sequence ID" value="NZ_FNWV01000017.1"/>
</dbReference>
<keyword evidence="1" id="KW-0472">Membrane</keyword>
<name>A0A1H6L8L9_RUMFL</name>
<evidence type="ECO:0000313" key="2">
    <source>
        <dbReference type="EMBL" id="SEH84552.1"/>
    </source>
</evidence>
<dbReference type="EMBL" id="FNWV01000017">
    <property type="protein sequence ID" value="SEH84552.1"/>
    <property type="molecule type" value="Genomic_DNA"/>
</dbReference>
<reference evidence="2 3" key="1">
    <citation type="submission" date="2016-10" db="EMBL/GenBank/DDBJ databases">
        <authorList>
            <person name="de Groot N.N."/>
        </authorList>
    </citation>
    <scope>NUCLEOTIDE SEQUENCE [LARGE SCALE GENOMIC DNA]</scope>
    <source>
        <strain evidence="2 3">YAD2003</strain>
    </source>
</reference>
<keyword evidence="1" id="KW-0812">Transmembrane</keyword>
<sequence>MNEQENSFKNRVKTQGFTLIELIVVICIISVLAAMLVPSIMGYVELARNRADVSAADVICKAIQVECAMDADKIESFTRNPWKAGVNADGSKYDADDHGYVYVDQNEVRVSSYAIAKILEENGYIKSAGKNTGDIKEYKFKKDQCIGLICKSRKKWYRFQININYRDGEIHFTYSANSKDGERYNTSGQSSGTNLHDQRASEIFAGMIGGEADDIVSLPKL</sequence>
<organism evidence="2 3">
    <name type="scientific">Ruminococcus flavefaciens</name>
    <dbReference type="NCBI Taxonomy" id="1265"/>
    <lineage>
        <taxon>Bacteria</taxon>
        <taxon>Bacillati</taxon>
        <taxon>Bacillota</taxon>
        <taxon>Clostridia</taxon>
        <taxon>Eubacteriales</taxon>
        <taxon>Oscillospiraceae</taxon>
        <taxon>Ruminococcus</taxon>
    </lineage>
</organism>
<keyword evidence="1" id="KW-1133">Transmembrane helix</keyword>
<proteinExistence type="predicted"/>
<dbReference type="AlphaFoldDB" id="A0A1H6L8L9"/>
<gene>
    <name evidence="2" type="ORF">SAMN02910265_03002</name>
</gene>